<comment type="caution">
    <text evidence="1">The sequence shown here is derived from an EMBL/GenBank/DDBJ whole genome shotgun (WGS) entry which is preliminary data.</text>
</comment>
<accession>A0A4R6IFH8</accession>
<sequence length="226" mass="25207">MKTLTILNQFWKMRLRRSLSILTFAIFGITSLTGCATSNLTSFTKQKVAEPYVNVVVVFVETNQEITQFNEEAYNTIVRKKFNNLSNIDFRKNLENAFVKNMGQTSTLVTGAGSLFEAGDDIDYASFIGGLKKAGAEAVLVVNMNKSWSTTTERIVKNDALNTYDVVKDANPNASYLCYLIDLNQIKPVWMGKSTGSGVWMVGYNTLNNNLAKNVNSKLNKEGFVY</sequence>
<dbReference type="EMBL" id="SNWM01000004">
    <property type="protein sequence ID" value="TDO20784.1"/>
    <property type="molecule type" value="Genomic_DNA"/>
</dbReference>
<proteinExistence type="predicted"/>
<organism evidence="1 2">
    <name type="scientific">Pedobacter duraquae</name>
    <dbReference type="NCBI Taxonomy" id="425511"/>
    <lineage>
        <taxon>Bacteria</taxon>
        <taxon>Pseudomonadati</taxon>
        <taxon>Bacteroidota</taxon>
        <taxon>Sphingobacteriia</taxon>
        <taxon>Sphingobacteriales</taxon>
        <taxon>Sphingobacteriaceae</taxon>
        <taxon>Pedobacter</taxon>
    </lineage>
</organism>
<protein>
    <submittedName>
        <fullName evidence="1">Uncharacterized protein</fullName>
    </submittedName>
</protein>
<gene>
    <name evidence="1" type="ORF">CLV32_3418</name>
</gene>
<evidence type="ECO:0000313" key="1">
    <source>
        <dbReference type="EMBL" id="TDO20784.1"/>
    </source>
</evidence>
<evidence type="ECO:0000313" key="2">
    <source>
        <dbReference type="Proteomes" id="UP000295499"/>
    </source>
</evidence>
<dbReference type="AlphaFoldDB" id="A0A4R6IFH8"/>
<name>A0A4R6IFH8_9SPHI</name>
<keyword evidence="2" id="KW-1185">Reference proteome</keyword>
<dbReference type="Proteomes" id="UP000295499">
    <property type="component" value="Unassembled WGS sequence"/>
</dbReference>
<dbReference type="PROSITE" id="PS51257">
    <property type="entry name" value="PROKAR_LIPOPROTEIN"/>
    <property type="match status" value="1"/>
</dbReference>
<reference evidence="1 2" key="1">
    <citation type="submission" date="2019-03" db="EMBL/GenBank/DDBJ databases">
        <title>Genomic Encyclopedia of Archaeal and Bacterial Type Strains, Phase II (KMG-II): from individual species to whole genera.</title>
        <authorList>
            <person name="Goeker M."/>
        </authorList>
    </citation>
    <scope>NUCLEOTIDE SEQUENCE [LARGE SCALE GENOMIC DNA]</scope>
    <source>
        <strain evidence="1 2">DSM 19034</strain>
    </source>
</reference>